<dbReference type="AlphaFoldDB" id="A0A2R3ZAY9"/>
<proteinExistence type="predicted"/>
<dbReference type="InterPro" id="IPR046235">
    <property type="entry name" value="DUF6268"/>
</dbReference>
<dbReference type="EMBL" id="CP028136">
    <property type="protein sequence ID" value="AVR47439.1"/>
    <property type="molecule type" value="Genomic_DNA"/>
</dbReference>
<protein>
    <recommendedName>
        <fullName evidence="1">DUF6268 domain-containing protein</fullName>
    </recommendedName>
</protein>
<evidence type="ECO:0000313" key="2">
    <source>
        <dbReference type="EMBL" id="AVR47439.1"/>
    </source>
</evidence>
<dbReference type="KEGG" id="grs:C7S20_10810"/>
<gene>
    <name evidence="2" type="ORF">C7S20_10810</name>
</gene>
<sequence>MVCAIFCVFLTAKGQNTDLARLEYTYFPQSSSDNSFRRFRTSIAFPIELKEGTYLMPGLEYRNVNFEYEDPAAFQTYDLDRFQSFTFSLGYTFQMNEFWRFGAEGGVKIASNFTLDKAINDDFIYTGALIFVKIKEDERYYKPTRLILGLRYSTTTGFPFPLPIINYYRRWNKNWSYMAGSPKSNLKYYFNEKNAVEAFVTLDGFFANIQEDFNVAPLRPGSDKIARSISMTVLLSGVGYEHSFTDHLKFYLYAGNTILNDIRFRDNKKNSIYTINDKNSIYARSGLKFSIF</sequence>
<evidence type="ECO:0000259" key="1">
    <source>
        <dbReference type="Pfam" id="PF19783"/>
    </source>
</evidence>
<dbReference type="OrthoDB" id="1114906at2"/>
<accession>A0A2R3ZAY9</accession>
<name>A0A2R3ZAY9_9FLAO</name>
<keyword evidence="3" id="KW-1185">Reference proteome</keyword>
<organism evidence="2 3">
    <name type="scientific">Christiangramia fulva</name>
    <dbReference type="NCBI Taxonomy" id="2126553"/>
    <lineage>
        <taxon>Bacteria</taxon>
        <taxon>Pseudomonadati</taxon>
        <taxon>Bacteroidota</taxon>
        <taxon>Flavobacteriia</taxon>
        <taxon>Flavobacteriales</taxon>
        <taxon>Flavobacteriaceae</taxon>
        <taxon>Christiangramia</taxon>
    </lineage>
</organism>
<dbReference type="Pfam" id="PF19783">
    <property type="entry name" value="DUF6268"/>
    <property type="match status" value="1"/>
</dbReference>
<reference evidence="3" key="1">
    <citation type="submission" date="2018-03" db="EMBL/GenBank/DDBJ databases">
        <title>Gramella fulva sp. nov., isolated from a dry surface of tidal flat.</title>
        <authorList>
            <person name="Hwang S.H."/>
            <person name="Hwang W.M."/>
            <person name="Kang K."/>
            <person name="Ahn T.-Y."/>
        </authorList>
    </citation>
    <scope>NUCLEOTIDE SEQUENCE [LARGE SCALE GENOMIC DNA]</scope>
    <source>
        <strain evidence="3">SH35</strain>
    </source>
</reference>
<feature type="domain" description="DUF6268" evidence="1">
    <location>
        <begin position="32"/>
        <end position="289"/>
    </location>
</feature>
<evidence type="ECO:0000313" key="3">
    <source>
        <dbReference type="Proteomes" id="UP000241507"/>
    </source>
</evidence>
<dbReference type="Proteomes" id="UP000241507">
    <property type="component" value="Chromosome"/>
</dbReference>